<evidence type="ECO:0000259" key="1">
    <source>
        <dbReference type="Pfam" id="PF08084"/>
    </source>
</evidence>
<gene>
    <name evidence="3" type="ORF">Amon01_000235500</name>
</gene>
<dbReference type="InterPro" id="IPR012337">
    <property type="entry name" value="RNaseH-like_sf"/>
</dbReference>
<dbReference type="GO" id="GO:0097157">
    <property type="term" value="F:pre-mRNA intronic binding"/>
    <property type="evidence" value="ECO:0007669"/>
    <property type="project" value="TreeGrafter"/>
</dbReference>
<dbReference type="InterPro" id="IPR027652">
    <property type="entry name" value="PRP8"/>
</dbReference>
<dbReference type="GO" id="GO:0030623">
    <property type="term" value="F:U5 snRNA binding"/>
    <property type="evidence" value="ECO:0007669"/>
    <property type="project" value="TreeGrafter"/>
</dbReference>
<dbReference type="GO" id="GO:0005682">
    <property type="term" value="C:U5 snRNP"/>
    <property type="evidence" value="ECO:0007669"/>
    <property type="project" value="TreeGrafter"/>
</dbReference>
<dbReference type="Gene3D" id="3.40.140.10">
    <property type="entry name" value="Cytidine Deaminase, domain 2"/>
    <property type="match status" value="1"/>
</dbReference>
<dbReference type="GO" id="GO:0030619">
    <property type="term" value="F:U1 snRNA binding"/>
    <property type="evidence" value="ECO:0007669"/>
    <property type="project" value="TreeGrafter"/>
</dbReference>
<dbReference type="InterPro" id="IPR021983">
    <property type="entry name" value="PRP8_domainIV"/>
</dbReference>
<evidence type="ECO:0000313" key="4">
    <source>
        <dbReference type="Proteomes" id="UP001165063"/>
    </source>
</evidence>
<protein>
    <submittedName>
        <fullName evidence="3">Unnamed protein product</fullName>
    </submittedName>
</protein>
<dbReference type="Pfam" id="PF12134">
    <property type="entry name" value="PRP8_domainIV"/>
    <property type="match status" value="1"/>
</dbReference>
<comment type="caution">
    <text evidence="3">The sequence shown here is derived from an EMBL/GenBank/DDBJ whole genome shotgun (WGS) entry which is preliminary data.</text>
</comment>
<dbReference type="Pfam" id="PF08084">
    <property type="entry name" value="PROCT"/>
    <property type="match status" value="1"/>
</dbReference>
<feature type="domain" description="PROCT" evidence="1">
    <location>
        <begin position="511"/>
        <end position="633"/>
    </location>
</feature>
<dbReference type="GO" id="GO:0071013">
    <property type="term" value="C:catalytic step 2 spliceosome"/>
    <property type="evidence" value="ECO:0007669"/>
    <property type="project" value="TreeGrafter"/>
</dbReference>
<evidence type="ECO:0000259" key="2">
    <source>
        <dbReference type="Pfam" id="PF12134"/>
    </source>
</evidence>
<dbReference type="Proteomes" id="UP001165063">
    <property type="component" value="Unassembled WGS sequence"/>
</dbReference>
<organism evidence="3 4">
    <name type="scientific">Ambrosiozyma monospora</name>
    <name type="common">Yeast</name>
    <name type="synonym">Endomycopsis monosporus</name>
    <dbReference type="NCBI Taxonomy" id="43982"/>
    <lineage>
        <taxon>Eukaryota</taxon>
        <taxon>Fungi</taxon>
        <taxon>Dikarya</taxon>
        <taxon>Ascomycota</taxon>
        <taxon>Saccharomycotina</taxon>
        <taxon>Pichiomycetes</taxon>
        <taxon>Pichiales</taxon>
        <taxon>Pichiaceae</taxon>
        <taxon>Ambrosiozyma</taxon>
    </lineage>
</organism>
<dbReference type="GO" id="GO:0017070">
    <property type="term" value="F:U6 snRNA binding"/>
    <property type="evidence" value="ECO:0007669"/>
    <property type="project" value="TreeGrafter"/>
</dbReference>
<dbReference type="Gene3D" id="1.20.80.40">
    <property type="match status" value="1"/>
</dbReference>
<sequence>MYDAYGNWFPGMKELMQNAMKTIMKANPAIYVLRERVRKGLQLYQAQPQEAFLSSSNYSELFNDDNKLFVDDVNVYRVVSHSTFEGNTAVKVLNGALFMLNPKTGQLFLKIIHSSVFQGQKRRTQLSKWKSAEEVAALVRSLPREEQPKQIIITRKGILDPLEVHMLDFPNISIRPTELHLPFGAALRIDKLLDIVNTAKEPAMVMFNIYDNWMKNGCSPYVCFNRLILLMRALSVNHDKVNMILHPDSSIKTEDHHLWPSFTNEQWKNVESQLADLVLSDYSKKYNVNINSLTQNEIRDIILGQDIRAPSVRRQKIAEIENQKKLDHTEGTSQLTAVKTKTVNVHGEEIVTVTTSAHEQAKFESKADWRNRAISTGTLHLRANKVFVSSGDLAETDCFAYVFPKNLLSKFIRSGDTRTQIGGYLFGKSPDDNDMVKEIRSIVLFPQIGDNHHVEFPSELPESPYLEGLEPLGWVHTLPSGVEEGANETSELLTHTKMVTNFRWDTKSAAISVSFTPGSVTLTSYNATKTGYRWAAQNLSALGSSVGLANYSPSYKKKTPLILTDAFKGFFMVPDTNIWNYSFIANSWSEEMEYDIKLDQPIPFYHELHRPLHFVNFNQIEANNALEADQEDVFA</sequence>
<accession>A0A9W6YPL2</accession>
<dbReference type="FunFam" id="3.40.140.10:FF:000002">
    <property type="entry name" value="Pre-mRNA-processing-splicing factor 8"/>
    <property type="match status" value="1"/>
</dbReference>
<proteinExistence type="predicted"/>
<dbReference type="GO" id="GO:0000244">
    <property type="term" value="P:spliceosomal tri-snRNP complex assembly"/>
    <property type="evidence" value="ECO:0007669"/>
    <property type="project" value="TreeGrafter"/>
</dbReference>
<dbReference type="InterPro" id="IPR043173">
    <property type="entry name" value="Prp8_domainIV_fingers"/>
</dbReference>
<feature type="domain" description="PRP8" evidence="2">
    <location>
        <begin position="50"/>
        <end position="280"/>
    </location>
</feature>
<dbReference type="SUPFAM" id="SSF53098">
    <property type="entry name" value="Ribonuclease H-like"/>
    <property type="match status" value="1"/>
</dbReference>
<dbReference type="InterPro" id="IPR043172">
    <property type="entry name" value="Prp8_domainIV_palm"/>
</dbReference>
<dbReference type="PANTHER" id="PTHR11140">
    <property type="entry name" value="PRE-MRNA SPLICING FACTOR PRP8"/>
    <property type="match status" value="1"/>
</dbReference>
<dbReference type="InterPro" id="IPR012984">
    <property type="entry name" value="PROCT"/>
</dbReference>
<dbReference type="EMBL" id="BSXU01000845">
    <property type="protein sequence ID" value="GMG21928.1"/>
    <property type="molecule type" value="Genomic_DNA"/>
</dbReference>
<reference evidence="3" key="1">
    <citation type="submission" date="2023-04" db="EMBL/GenBank/DDBJ databases">
        <title>Ambrosiozyma monospora NBRC 1965.</title>
        <authorList>
            <person name="Ichikawa N."/>
            <person name="Sato H."/>
            <person name="Tonouchi N."/>
        </authorList>
    </citation>
    <scope>NUCLEOTIDE SEQUENCE</scope>
    <source>
        <strain evidence="3">NBRC 1965</strain>
    </source>
</reference>
<evidence type="ECO:0000313" key="3">
    <source>
        <dbReference type="EMBL" id="GMG21928.1"/>
    </source>
</evidence>
<dbReference type="CDD" id="cd08056">
    <property type="entry name" value="MPN_PRP8"/>
    <property type="match status" value="1"/>
</dbReference>
<dbReference type="Gene3D" id="3.90.1570.40">
    <property type="match status" value="1"/>
</dbReference>
<name>A0A9W6YPL2_AMBMO</name>
<dbReference type="CDD" id="cd13838">
    <property type="entry name" value="RNase_H_like_Prp8_IV"/>
    <property type="match status" value="1"/>
</dbReference>
<keyword evidence="4" id="KW-1185">Reference proteome</keyword>
<dbReference type="Gene3D" id="3.30.420.230">
    <property type="match status" value="1"/>
</dbReference>
<dbReference type="GO" id="GO:0030620">
    <property type="term" value="F:U2 snRNA binding"/>
    <property type="evidence" value="ECO:0007669"/>
    <property type="project" value="TreeGrafter"/>
</dbReference>
<dbReference type="PANTHER" id="PTHR11140:SF0">
    <property type="entry name" value="PRE-MRNA-PROCESSING-SPLICING FACTOR 8"/>
    <property type="match status" value="1"/>
</dbReference>
<dbReference type="FunFam" id="3.30.420.230:FF:000001">
    <property type="entry name" value="Pre-mRNA-processing-splicing factor 8"/>
    <property type="match status" value="1"/>
</dbReference>
<dbReference type="AlphaFoldDB" id="A0A9W6YPL2"/>
<dbReference type="OrthoDB" id="4088623at2759"/>